<comment type="caution">
    <text evidence="1">The sequence shown here is derived from an EMBL/GenBank/DDBJ whole genome shotgun (WGS) entry which is preliminary data.</text>
</comment>
<dbReference type="InterPro" id="IPR014825">
    <property type="entry name" value="DNA_alkylation"/>
</dbReference>
<dbReference type="SUPFAM" id="SSF48371">
    <property type="entry name" value="ARM repeat"/>
    <property type="match status" value="1"/>
</dbReference>
<accession>A0ABV2J6M5</accession>
<reference evidence="1 2" key="1">
    <citation type="submission" date="2024-06" db="EMBL/GenBank/DDBJ databases">
        <title>Genomic Encyclopedia of Type Strains, Phase IV (KMG-IV): sequencing the most valuable type-strain genomes for metagenomic binning, comparative biology and taxonomic classification.</title>
        <authorList>
            <person name="Goeker M."/>
        </authorList>
    </citation>
    <scope>NUCLEOTIDE SEQUENCE [LARGE SCALE GENOMIC DNA]</scope>
    <source>
        <strain evidence="1 2">DSM 21460</strain>
    </source>
</reference>
<dbReference type="Pfam" id="PF08713">
    <property type="entry name" value="DNA_alkylation"/>
    <property type="match status" value="1"/>
</dbReference>
<dbReference type="PANTHER" id="PTHR34070">
    <property type="entry name" value="ARMADILLO-TYPE FOLD"/>
    <property type="match status" value="1"/>
</dbReference>
<dbReference type="RefSeq" id="WP_354366362.1">
    <property type="nucleotide sequence ID" value="NZ_JBEPMA010000001.1"/>
</dbReference>
<name>A0ABV2J6M5_9FIRM</name>
<organism evidence="1 2">
    <name type="scientific">Peptoniphilus olsenii</name>
    <dbReference type="NCBI Taxonomy" id="411570"/>
    <lineage>
        <taxon>Bacteria</taxon>
        <taxon>Bacillati</taxon>
        <taxon>Bacillota</taxon>
        <taxon>Tissierellia</taxon>
        <taxon>Tissierellales</taxon>
        <taxon>Peptoniphilaceae</taxon>
        <taxon>Peptoniphilus</taxon>
    </lineage>
</organism>
<proteinExistence type="predicted"/>
<sequence length="225" mass="26987">MNIQDILFEFQDERYANFQSKLIPNIEREKVIGVRVPKLRQLAKDLSKNLDVSLFLQELPHYYYDENMLHSILISNVKDFDKTIIEIERFLPYVDNWAVCDVISPKIFKNNKEILLKKINEWVNHNHIYTQRFALKMLMTHFLDNDFQSNILEIPANICSDEYYLNMMIAWFYATALAKKWNYTISYLENNLLNTWVHNKTIQKGRESNRISKLQKIYLKSLLIK</sequence>
<evidence type="ECO:0000313" key="1">
    <source>
        <dbReference type="EMBL" id="MET3616388.1"/>
    </source>
</evidence>
<evidence type="ECO:0000313" key="2">
    <source>
        <dbReference type="Proteomes" id="UP001549162"/>
    </source>
</evidence>
<gene>
    <name evidence="1" type="ORF">ABID14_000008</name>
</gene>
<dbReference type="Proteomes" id="UP001549162">
    <property type="component" value="Unassembled WGS sequence"/>
</dbReference>
<dbReference type="InterPro" id="IPR016024">
    <property type="entry name" value="ARM-type_fold"/>
</dbReference>
<protein>
    <submittedName>
        <fullName evidence="1">3-methyladenine DNA glycosylase AlkD</fullName>
    </submittedName>
</protein>
<dbReference type="PANTHER" id="PTHR34070:SF1">
    <property type="entry name" value="DNA ALKYLATION REPAIR PROTEIN"/>
    <property type="match status" value="1"/>
</dbReference>
<dbReference type="Gene3D" id="1.25.10.90">
    <property type="match status" value="1"/>
</dbReference>
<keyword evidence="2" id="KW-1185">Reference proteome</keyword>
<dbReference type="CDD" id="cd06561">
    <property type="entry name" value="AlkD_like"/>
    <property type="match status" value="1"/>
</dbReference>
<dbReference type="EMBL" id="JBEPMA010000001">
    <property type="protein sequence ID" value="MET3616388.1"/>
    <property type="molecule type" value="Genomic_DNA"/>
</dbReference>